<feature type="domain" description="DUF4113" evidence="1">
    <location>
        <begin position="2"/>
        <end position="32"/>
    </location>
</feature>
<evidence type="ECO:0000313" key="3">
    <source>
        <dbReference type="Proteomes" id="UP000534677"/>
    </source>
</evidence>
<dbReference type="EMBL" id="JAAXCZ010000008">
    <property type="protein sequence ID" value="MBC2382806.1"/>
    <property type="molecule type" value="Genomic_DNA"/>
</dbReference>
<keyword evidence="3" id="KW-1185">Reference proteome</keyword>
<evidence type="ECO:0000259" key="1">
    <source>
        <dbReference type="Pfam" id="PF13438"/>
    </source>
</evidence>
<proteinExistence type="predicted"/>
<comment type="caution">
    <text evidence="2">The sequence shown here is derived from an EMBL/GenBank/DDBJ whole genome shotgun (WGS) entry which is preliminary data.</text>
</comment>
<name>A0ABR6TA36_9PSED</name>
<sequence>MHLASVPTNPDWGMRREMMSQSCTIRVDQLWTGYCR</sequence>
<organism evidence="2 3">
    <name type="scientific">Pseudomonas cremoris</name>
    <dbReference type="NCBI Taxonomy" id="2724178"/>
    <lineage>
        <taxon>Bacteria</taxon>
        <taxon>Pseudomonadati</taxon>
        <taxon>Pseudomonadota</taxon>
        <taxon>Gammaproteobacteria</taxon>
        <taxon>Pseudomonadales</taxon>
        <taxon>Pseudomonadaceae</taxon>
        <taxon>Pseudomonas</taxon>
    </lineage>
</organism>
<dbReference type="Proteomes" id="UP000534677">
    <property type="component" value="Unassembled WGS sequence"/>
</dbReference>
<reference evidence="2 3" key="1">
    <citation type="submission" date="2020-04" db="EMBL/GenBank/DDBJ databases">
        <title>Pseudomonas crami sp. nov., a novel proteolytic bacterial species isolated from cream.</title>
        <authorList>
            <person name="Hofmann K."/>
            <person name="Woller A."/>
            <person name="Huptas C."/>
            <person name="Wenning M."/>
            <person name="Scherer S."/>
            <person name="Doll E.V."/>
        </authorList>
    </citation>
    <scope>NUCLEOTIDE SEQUENCE [LARGE SCALE GENOMIC DNA]</scope>
    <source>
        <strain evidence="2 3">WS 5096</strain>
    </source>
</reference>
<gene>
    <name evidence="2" type="ORF">HF209_17830</name>
</gene>
<dbReference type="Pfam" id="PF13438">
    <property type="entry name" value="DUF4113"/>
    <property type="match status" value="1"/>
</dbReference>
<accession>A0ABR6TA36</accession>
<evidence type="ECO:0000313" key="2">
    <source>
        <dbReference type="EMBL" id="MBC2382806.1"/>
    </source>
</evidence>
<protein>
    <submittedName>
        <fullName evidence="2">DUF4113 domain-containing protein</fullName>
    </submittedName>
</protein>
<dbReference type="InterPro" id="IPR025188">
    <property type="entry name" value="DUF4113"/>
</dbReference>